<feature type="chain" id="PRO_5025661210" evidence="1">
    <location>
        <begin position="20"/>
        <end position="877"/>
    </location>
</feature>
<evidence type="ECO:0000313" key="2">
    <source>
        <dbReference type="EMBL" id="NDV62626.1"/>
    </source>
</evidence>
<protein>
    <submittedName>
        <fullName evidence="2">Tetratricopeptide repeat protein</fullName>
    </submittedName>
</protein>
<dbReference type="SUPFAM" id="SSF48452">
    <property type="entry name" value="TPR-like"/>
    <property type="match status" value="1"/>
</dbReference>
<dbReference type="InterPro" id="IPR019734">
    <property type="entry name" value="TPR_rpt"/>
</dbReference>
<comment type="caution">
    <text evidence="2">The sequence shown here is derived from an EMBL/GenBank/DDBJ whole genome shotgun (WGS) entry which is preliminary data.</text>
</comment>
<organism evidence="2 3">
    <name type="scientific">Oceanipulchritudo coccoides</name>
    <dbReference type="NCBI Taxonomy" id="2706888"/>
    <lineage>
        <taxon>Bacteria</taxon>
        <taxon>Pseudomonadati</taxon>
        <taxon>Verrucomicrobiota</taxon>
        <taxon>Opitutia</taxon>
        <taxon>Puniceicoccales</taxon>
        <taxon>Oceanipulchritudinaceae</taxon>
        <taxon>Oceanipulchritudo</taxon>
    </lineage>
</organism>
<proteinExistence type="predicted"/>
<keyword evidence="3" id="KW-1185">Reference proteome</keyword>
<dbReference type="EMBL" id="JAAGNX010000002">
    <property type="protein sequence ID" value="NDV62626.1"/>
    <property type="molecule type" value="Genomic_DNA"/>
</dbReference>
<accession>A0A6B2M2L8</accession>
<sequence length="877" mass="97478">MSLRIFTLALVLAASFVAATLCLQGQITDAPTGESVLFPETLSTEESVAEIRRKWELDGLDSAIASGFLSVAEILVDQLLESSESTQETVDLLNKRLEISLVMGKLDAARAVYERLQSDGFAVDPLIESMYLFFASDDEAFRISLNQIDPDELGPSERSWFILLQALLLARNDSLEQANQRFLEAEEAAPTELLSDHFEIIRLREDLKNGIYDEETVSALREAVRSMKGERGGFEAARLLAVALNRSGQSNLAVEVLSDHLALPGLREFGFRSDFLLLLGTIAGADSTRGRIALRQLVSEASADPEDLALAFSLLTQSYSGERDRETFLDDLETWLESSPSHPLTDRFLAFQAYLLIEKGELLEAETSALELYNGYPNSELMPTALRLLAYVSWNQRPPRYRTAADYLNQLRSKLPPGEQSLRTGVLIADCFFLNEDYSSASEAYAAALLEAPESLAPTVFFQQVLCEIGAGRAEAAGNLINAAFSDPRLELAVIWKAEWNLLDYLRRNARIQEAFERIESVLDLGDADGEQVPPGLFLRLKWIAARLTLEASEPASAEEQASSLLADLDSPRNESLPPELLQEVEANLLLLIGEARYARAEKAGALEVFTELRGKFPQSGPTILSYLVESRVESNQDNLVSAQQSLINLVDRFRDSEYAPIALWEAALNAEQRGLAIHLQEAITILERLVTDYPNHGLVYYARLKQGDLARRLNDFPTALLLYERLLAQYPQHPERYRAELSRADCLMALGSEDSSRYDVAAVIYERTCLLSEAPAAIRLEAGYKWAHALHEQGDIEAGEGILWLVYERFVLDPNLSQPVLTEDAGRYWMARVLLEIGDIQAKNGQSAVARRIFETIPLLGLPGKALAQAKLDSLR</sequence>
<keyword evidence="1" id="KW-0732">Signal</keyword>
<feature type="signal peptide" evidence="1">
    <location>
        <begin position="1"/>
        <end position="19"/>
    </location>
</feature>
<dbReference type="RefSeq" id="WP_163964825.1">
    <property type="nucleotide sequence ID" value="NZ_JAAGNX010000002.1"/>
</dbReference>
<evidence type="ECO:0000256" key="1">
    <source>
        <dbReference type="SAM" id="SignalP"/>
    </source>
</evidence>
<dbReference type="Proteomes" id="UP000478417">
    <property type="component" value="Unassembled WGS sequence"/>
</dbReference>
<dbReference type="InterPro" id="IPR011990">
    <property type="entry name" value="TPR-like_helical_dom_sf"/>
</dbReference>
<dbReference type="Pfam" id="PF13174">
    <property type="entry name" value="TPR_6"/>
    <property type="match status" value="2"/>
</dbReference>
<reference evidence="2 3" key="1">
    <citation type="submission" date="2020-02" db="EMBL/GenBank/DDBJ databases">
        <title>Albibacoteraceae fam. nov., the first described family within the subdivision 4 Verrucomicrobia.</title>
        <authorList>
            <person name="Xi F."/>
        </authorList>
    </citation>
    <scope>NUCLEOTIDE SEQUENCE [LARGE SCALE GENOMIC DNA]</scope>
    <source>
        <strain evidence="2 3">CK1056</strain>
    </source>
</reference>
<dbReference type="AlphaFoldDB" id="A0A6B2M2L8"/>
<evidence type="ECO:0000313" key="3">
    <source>
        <dbReference type="Proteomes" id="UP000478417"/>
    </source>
</evidence>
<name>A0A6B2M2L8_9BACT</name>
<dbReference type="Gene3D" id="1.25.40.10">
    <property type="entry name" value="Tetratricopeptide repeat domain"/>
    <property type="match status" value="2"/>
</dbReference>
<gene>
    <name evidence="2" type="ORF">G0Q06_09200</name>
</gene>